<evidence type="ECO:0000313" key="3">
    <source>
        <dbReference type="Proteomes" id="UP000198356"/>
    </source>
</evidence>
<reference evidence="2 3" key="1">
    <citation type="submission" date="2017-06" db="EMBL/GenBank/DDBJ databases">
        <authorList>
            <person name="Kim H.J."/>
            <person name="Triplett B.A."/>
        </authorList>
    </citation>
    <scope>NUCLEOTIDE SEQUENCE [LARGE SCALE GENOMIC DNA]</scope>
    <source>
        <strain evidence="2 3">DSM 18704</strain>
    </source>
</reference>
<dbReference type="PANTHER" id="PTHR30203:SF24">
    <property type="entry name" value="BLR4935 PROTEIN"/>
    <property type="match status" value="1"/>
</dbReference>
<dbReference type="AlphaFoldDB" id="A0A239E539"/>
<protein>
    <submittedName>
        <fullName evidence="2">Outer membrane protein, cobalt-zinc-cadmium efflux system</fullName>
    </submittedName>
</protein>
<name>A0A239E539_9BACT</name>
<dbReference type="Gene3D" id="1.20.1600.10">
    <property type="entry name" value="Outer membrane efflux proteins (OEP)"/>
    <property type="match status" value="1"/>
</dbReference>
<proteinExistence type="inferred from homology"/>
<keyword evidence="3" id="KW-1185">Reference proteome</keyword>
<accession>A0A239E539</accession>
<gene>
    <name evidence="2" type="ORF">SAMN05421770_101806</name>
</gene>
<sequence>MTHTFEGTPMPTTHPEAPRLDVETWARPSSYRGGTIATLAIASVLLIAPLQTRMQAQQTNFTPGVAAIPTPTFAPNALTLQQVIDAAKTKNLTLLAASRNVEAIRAQELQAAVRANPTFTIAGQTVTLPNDGSEGNPPSYSAQVSRLFERGEKRRWRIDNAKATTQQTEAQYLDQQRQVIFTLKQAFTNMLMAKAALTLAQANLKEFRHEVDINNDRYKAGDIGKLDFERLDLQLAQFESDEATARVNLTQASYQIQTLIGIATPSDDPNAFDIRGEIVPPNLTADNNLPALIQTALTTRPDYLASQAAVRAADANVKLQFANGTTDPTIEGEYDRSGNYNSFGFNVSIPLRLFDRNQGNKSTSKFQAQSSVFSRDAAAAQVRSDVAQAWVGYNTSKALSERYSQHYIDESKDVLEIAQFAYEHGGIALIDYLDALRDARSVASNALAAYSQTWLAIHQLSLSTATEVAP</sequence>
<dbReference type="PANTHER" id="PTHR30203">
    <property type="entry name" value="OUTER MEMBRANE CATION EFFLUX PROTEIN"/>
    <property type="match status" value="1"/>
</dbReference>
<dbReference type="InterPro" id="IPR010131">
    <property type="entry name" value="MdtP/NodT-like"/>
</dbReference>
<dbReference type="SUPFAM" id="SSF56954">
    <property type="entry name" value="Outer membrane efflux proteins (OEP)"/>
    <property type="match status" value="1"/>
</dbReference>
<dbReference type="GO" id="GO:0015562">
    <property type="term" value="F:efflux transmembrane transporter activity"/>
    <property type="evidence" value="ECO:0007669"/>
    <property type="project" value="InterPro"/>
</dbReference>
<dbReference type="Pfam" id="PF02321">
    <property type="entry name" value="OEP"/>
    <property type="match status" value="2"/>
</dbReference>
<comment type="similarity">
    <text evidence="1">Belongs to the outer membrane factor (OMF) (TC 1.B.17) family.</text>
</comment>
<dbReference type="InterPro" id="IPR003423">
    <property type="entry name" value="OMP_efflux"/>
</dbReference>
<evidence type="ECO:0000313" key="2">
    <source>
        <dbReference type="EMBL" id="SNS39850.1"/>
    </source>
</evidence>
<evidence type="ECO:0000256" key="1">
    <source>
        <dbReference type="ARBA" id="ARBA00007613"/>
    </source>
</evidence>
<organism evidence="2 3">
    <name type="scientific">Granulicella rosea</name>
    <dbReference type="NCBI Taxonomy" id="474952"/>
    <lineage>
        <taxon>Bacteria</taxon>
        <taxon>Pseudomonadati</taxon>
        <taxon>Acidobacteriota</taxon>
        <taxon>Terriglobia</taxon>
        <taxon>Terriglobales</taxon>
        <taxon>Acidobacteriaceae</taxon>
        <taxon>Granulicella</taxon>
    </lineage>
</organism>
<dbReference type="Proteomes" id="UP000198356">
    <property type="component" value="Unassembled WGS sequence"/>
</dbReference>
<dbReference type="EMBL" id="FZOU01000001">
    <property type="protein sequence ID" value="SNS39850.1"/>
    <property type="molecule type" value="Genomic_DNA"/>
</dbReference>